<dbReference type="EMBL" id="MDYL01000006">
    <property type="protein sequence ID" value="OQD75631.1"/>
    <property type="molecule type" value="Genomic_DNA"/>
</dbReference>
<protein>
    <recommendedName>
        <fullName evidence="6">Extracellular serine-rich protein</fullName>
    </recommendedName>
</protein>
<keyword evidence="3" id="KW-0732">Signal</keyword>
<name>A0A1V6PF21_PENDC</name>
<sequence length="347" mass="36723">MLLPGRVLQSWLVSFTLAALCGESSARTTTTTSAASTHTVQVGPKTNPHQYVPSSITANVGDTIVFEFYPTNHSVAKADYDAPCVPASSGVFWSGMFNSFKEEDGQVVGSPPTWSLVVNDTEPTFFYCTAIDSCLVNGMVGVINPNSTRTFEEQYNKAQSYPYMLVPGQSMPAEGTEPGTSSSTGSNAGTASSSSGGSHGLSGGVIAGIVVAGVAFVAILVALFFVLGRQRVYSQWMSSQDGRTERTARWAMFGGGDHTGPSEPWSRKSELDAKTPMAAPDIASPDTRVPFSPAPDSSAASMYGTASPPVSGGWTWHAQHNVRANIAPTELEAHPMPHQLPGTRDYR</sequence>
<feature type="transmembrane region" description="Helical" evidence="2">
    <location>
        <begin position="201"/>
        <end position="227"/>
    </location>
</feature>
<feature type="region of interest" description="Disordered" evidence="1">
    <location>
        <begin position="328"/>
        <end position="347"/>
    </location>
</feature>
<dbReference type="Gene3D" id="2.60.40.420">
    <property type="entry name" value="Cupredoxins - blue copper proteins"/>
    <property type="match status" value="1"/>
</dbReference>
<evidence type="ECO:0000256" key="3">
    <source>
        <dbReference type="SAM" id="SignalP"/>
    </source>
</evidence>
<evidence type="ECO:0008006" key="6">
    <source>
        <dbReference type="Google" id="ProtNLM"/>
    </source>
</evidence>
<reference evidence="5" key="1">
    <citation type="journal article" date="2017" name="Nat. Microbiol.">
        <title>Global analysis of biosynthetic gene clusters reveals vast potential of secondary metabolite production in Penicillium species.</title>
        <authorList>
            <person name="Nielsen J.C."/>
            <person name="Grijseels S."/>
            <person name="Prigent S."/>
            <person name="Ji B."/>
            <person name="Dainat J."/>
            <person name="Nielsen K.F."/>
            <person name="Frisvad J.C."/>
            <person name="Workman M."/>
            <person name="Nielsen J."/>
        </authorList>
    </citation>
    <scope>NUCLEOTIDE SEQUENCE [LARGE SCALE GENOMIC DNA]</scope>
    <source>
        <strain evidence="5">IBT 11843</strain>
    </source>
</reference>
<dbReference type="CDD" id="cd00920">
    <property type="entry name" value="Cupredoxin"/>
    <property type="match status" value="1"/>
</dbReference>
<evidence type="ECO:0000313" key="5">
    <source>
        <dbReference type="Proteomes" id="UP000191522"/>
    </source>
</evidence>
<evidence type="ECO:0000256" key="2">
    <source>
        <dbReference type="SAM" id="Phobius"/>
    </source>
</evidence>
<dbReference type="InterPro" id="IPR008972">
    <property type="entry name" value="Cupredoxin"/>
</dbReference>
<keyword evidence="2" id="KW-1133">Transmembrane helix</keyword>
<feature type="compositionally biased region" description="Low complexity" evidence="1">
    <location>
        <begin position="174"/>
        <end position="196"/>
    </location>
</feature>
<dbReference type="Proteomes" id="UP000191522">
    <property type="component" value="Unassembled WGS sequence"/>
</dbReference>
<feature type="region of interest" description="Disordered" evidence="1">
    <location>
        <begin position="169"/>
        <end position="197"/>
    </location>
</feature>
<dbReference type="PANTHER" id="PTHR34883:SF8">
    <property type="entry name" value="EXTRACELLULAR SERINE-RICH PROTEIN (AFU_ORTHOLOGUE AFUA_6G00670)"/>
    <property type="match status" value="1"/>
</dbReference>
<accession>A0A1V6PF21</accession>
<dbReference type="PANTHER" id="PTHR34883">
    <property type="entry name" value="SERINE-RICH PROTEIN, PUTATIVE-RELATED-RELATED"/>
    <property type="match status" value="1"/>
</dbReference>
<dbReference type="OMA" id="ALKYPYM"/>
<dbReference type="CDD" id="cd12087">
    <property type="entry name" value="TM_EGFR-like"/>
    <property type="match status" value="1"/>
</dbReference>
<evidence type="ECO:0000256" key="1">
    <source>
        <dbReference type="SAM" id="MobiDB-lite"/>
    </source>
</evidence>
<dbReference type="AlphaFoldDB" id="A0A1V6PF21"/>
<feature type="chain" id="PRO_5012189999" description="Extracellular serine-rich protein" evidence="3">
    <location>
        <begin position="27"/>
        <end position="347"/>
    </location>
</feature>
<evidence type="ECO:0000313" key="4">
    <source>
        <dbReference type="EMBL" id="OQD75631.1"/>
    </source>
</evidence>
<feature type="signal peptide" evidence="3">
    <location>
        <begin position="1"/>
        <end position="26"/>
    </location>
</feature>
<dbReference type="InterPro" id="IPR052953">
    <property type="entry name" value="Ser-rich/MCO-related"/>
</dbReference>
<dbReference type="OrthoDB" id="2331100at2759"/>
<keyword evidence="5" id="KW-1185">Reference proteome</keyword>
<organism evidence="4 5">
    <name type="scientific">Penicillium decumbens</name>
    <dbReference type="NCBI Taxonomy" id="69771"/>
    <lineage>
        <taxon>Eukaryota</taxon>
        <taxon>Fungi</taxon>
        <taxon>Dikarya</taxon>
        <taxon>Ascomycota</taxon>
        <taxon>Pezizomycotina</taxon>
        <taxon>Eurotiomycetes</taxon>
        <taxon>Eurotiomycetidae</taxon>
        <taxon>Eurotiales</taxon>
        <taxon>Aspergillaceae</taxon>
        <taxon>Penicillium</taxon>
    </lineage>
</organism>
<dbReference type="STRING" id="69771.A0A1V6PF21"/>
<proteinExistence type="predicted"/>
<keyword evidence="2" id="KW-0472">Membrane</keyword>
<keyword evidence="2" id="KW-0812">Transmembrane</keyword>
<dbReference type="SUPFAM" id="SSF49503">
    <property type="entry name" value="Cupredoxins"/>
    <property type="match status" value="1"/>
</dbReference>
<gene>
    <name evidence="4" type="ORF">PENDEC_c006G05501</name>
</gene>
<comment type="caution">
    <text evidence="4">The sequence shown here is derived from an EMBL/GenBank/DDBJ whole genome shotgun (WGS) entry which is preliminary data.</text>
</comment>